<feature type="compositionally biased region" description="Low complexity" evidence="1">
    <location>
        <begin position="238"/>
        <end position="266"/>
    </location>
</feature>
<feature type="region of interest" description="Disordered" evidence="1">
    <location>
        <begin position="141"/>
        <end position="297"/>
    </location>
</feature>
<accession>A0A017TC48</accession>
<feature type="transmembrane region" description="Helical" evidence="2">
    <location>
        <begin position="111"/>
        <end position="133"/>
    </location>
</feature>
<keyword evidence="4" id="KW-1185">Reference proteome</keyword>
<reference evidence="3 4" key="1">
    <citation type="submission" date="2013-05" db="EMBL/GenBank/DDBJ databases">
        <title>Genome assembly of Chondromyces apiculatus DSM 436.</title>
        <authorList>
            <person name="Sharma G."/>
            <person name="Khatri I."/>
            <person name="Kaur C."/>
            <person name="Mayilraj S."/>
            <person name="Subramanian S."/>
        </authorList>
    </citation>
    <scope>NUCLEOTIDE SEQUENCE [LARGE SCALE GENOMIC DNA]</scope>
    <source>
        <strain evidence="3 4">DSM 436</strain>
    </source>
</reference>
<dbReference type="AlphaFoldDB" id="A0A017TC48"/>
<proteinExistence type="predicted"/>
<keyword evidence="2" id="KW-0472">Membrane</keyword>
<protein>
    <submittedName>
        <fullName evidence="3">Uncharacterized protein</fullName>
    </submittedName>
</protein>
<evidence type="ECO:0000313" key="4">
    <source>
        <dbReference type="Proteomes" id="UP000019678"/>
    </source>
</evidence>
<feature type="compositionally biased region" description="Pro residues" evidence="1">
    <location>
        <begin position="219"/>
        <end position="231"/>
    </location>
</feature>
<feature type="region of interest" description="Disordered" evidence="1">
    <location>
        <begin position="1"/>
        <end position="106"/>
    </location>
</feature>
<dbReference type="Proteomes" id="UP000019678">
    <property type="component" value="Unassembled WGS sequence"/>
</dbReference>
<evidence type="ECO:0000256" key="1">
    <source>
        <dbReference type="SAM" id="MobiDB-lite"/>
    </source>
</evidence>
<comment type="caution">
    <text evidence="3">The sequence shown here is derived from an EMBL/GenBank/DDBJ whole genome shotgun (WGS) entry which is preliminary data.</text>
</comment>
<dbReference type="PRINTS" id="PR01217">
    <property type="entry name" value="PRICHEXTENSN"/>
</dbReference>
<sequence length="297" mass="29902">MRDDEIRKYLPTEETQRRAADRVASEENKRRALDDPRVQAALATPEAALAAGARGPHGAQVRTRRGGRRPPVQGAQATQAVEGSRDPGRHAPPRAWSGQGASRAPRSPWPWWRSAIGAAVAVLAPAALVYWLLVTGRTGAPAPATGAAPRAAAPTSAEESAPRAPTSAEESAPRAPTSSPGVHEAPMPPAVAEDPPAASATAAPLPQGAATQAERTAAPLPPGAVPEPPAPKEGFPGGSASATVPPSSVPAPAAGSAETTAASPTTAPSPLPAPTPISPGPTPTTRKPPPGGRTPEF</sequence>
<evidence type="ECO:0000256" key="2">
    <source>
        <dbReference type="SAM" id="Phobius"/>
    </source>
</evidence>
<feature type="compositionally biased region" description="Basic and acidic residues" evidence="1">
    <location>
        <begin position="1"/>
        <end position="37"/>
    </location>
</feature>
<name>A0A017TC48_9BACT</name>
<dbReference type="STRING" id="1192034.CAP_2371"/>
<feature type="compositionally biased region" description="Pro residues" evidence="1">
    <location>
        <begin position="267"/>
        <end position="297"/>
    </location>
</feature>
<evidence type="ECO:0000313" key="3">
    <source>
        <dbReference type="EMBL" id="EYF06181.1"/>
    </source>
</evidence>
<dbReference type="OrthoDB" id="5526873at2"/>
<feature type="compositionally biased region" description="Low complexity" evidence="1">
    <location>
        <begin position="190"/>
        <end position="210"/>
    </location>
</feature>
<feature type="compositionally biased region" description="Low complexity" evidence="1">
    <location>
        <begin position="141"/>
        <end position="165"/>
    </location>
</feature>
<organism evidence="3 4">
    <name type="scientific">Chondromyces apiculatus DSM 436</name>
    <dbReference type="NCBI Taxonomy" id="1192034"/>
    <lineage>
        <taxon>Bacteria</taxon>
        <taxon>Pseudomonadati</taxon>
        <taxon>Myxococcota</taxon>
        <taxon>Polyangia</taxon>
        <taxon>Polyangiales</taxon>
        <taxon>Polyangiaceae</taxon>
        <taxon>Chondromyces</taxon>
    </lineage>
</organism>
<gene>
    <name evidence="3" type="ORF">CAP_2371</name>
</gene>
<keyword evidence="2" id="KW-0812">Transmembrane</keyword>
<feature type="compositionally biased region" description="Low complexity" evidence="1">
    <location>
        <begin position="40"/>
        <end position="61"/>
    </location>
</feature>
<dbReference type="EMBL" id="ASRX01000018">
    <property type="protein sequence ID" value="EYF06181.1"/>
    <property type="molecule type" value="Genomic_DNA"/>
</dbReference>
<keyword evidence="2" id="KW-1133">Transmembrane helix</keyword>